<keyword evidence="2" id="KW-1185">Reference proteome</keyword>
<proteinExistence type="predicted"/>
<organism evidence="1 2">
    <name type="scientific">Ruegeria atlantica</name>
    <dbReference type="NCBI Taxonomy" id="81569"/>
    <lineage>
        <taxon>Bacteria</taxon>
        <taxon>Pseudomonadati</taxon>
        <taxon>Pseudomonadota</taxon>
        <taxon>Alphaproteobacteria</taxon>
        <taxon>Rhodobacterales</taxon>
        <taxon>Roseobacteraceae</taxon>
        <taxon>Ruegeria</taxon>
    </lineage>
</organism>
<dbReference type="AlphaFoldDB" id="A0A0P1E2Z9"/>
<dbReference type="EMBL" id="CYPS01000023">
    <property type="protein sequence ID" value="CUH42683.1"/>
    <property type="molecule type" value="Genomic_DNA"/>
</dbReference>
<protein>
    <submittedName>
        <fullName evidence="1">Uncharacterized protein</fullName>
    </submittedName>
</protein>
<dbReference type="Proteomes" id="UP000050786">
    <property type="component" value="Unassembled WGS sequence"/>
</dbReference>
<evidence type="ECO:0000313" key="2">
    <source>
        <dbReference type="Proteomes" id="UP000050786"/>
    </source>
</evidence>
<accession>A0A0P1E2Z9</accession>
<gene>
    <name evidence="1" type="ORF">RUM4293_01572</name>
</gene>
<sequence length="54" mass="6074">MLCFEVLLVLQQLSKMDEVQFQLDKSSALNEFLRKSESVLLSSPDASIKSDKPS</sequence>
<reference evidence="2" key="1">
    <citation type="submission" date="2015-09" db="EMBL/GenBank/DDBJ databases">
        <authorList>
            <person name="Rodrigo-Torres L."/>
            <person name="Arahal D.R."/>
        </authorList>
    </citation>
    <scope>NUCLEOTIDE SEQUENCE [LARGE SCALE GENOMIC DNA]</scope>
    <source>
        <strain evidence="2">CECT 4293</strain>
    </source>
</reference>
<name>A0A0P1E2Z9_9RHOB</name>
<evidence type="ECO:0000313" key="1">
    <source>
        <dbReference type="EMBL" id="CUH42683.1"/>
    </source>
</evidence>